<dbReference type="CDD" id="cd03593">
    <property type="entry name" value="CLECT_NK_receptors_like"/>
    <property type="match status" value="1"/>
</dbReference>
<name>A0A8C3K3E4_9CHAR</name>
<evidence type="ECO:0000313" key="4">
    <source>
        <dbReference type="Ensembl" id="ENSCPGP00000017488.1"/>
    </source>
</evidence>
<dbReference type="Pfam" id="PF00059">
    <property type="entry name" value="Lectin_C"/>
    <property type="match status" value="1"/>
</dbReference>
<dbReference type="InterPro" id="IPR016186">
    <property type="entry name" value="C-type_lectin-like/link_sf"/>
</dbReference>
<evidence type="ECO:0000313" key="5">
    <source>
        <dbReference type="Proteomes" id="UP000694419"/>
    </source>
</evidence>
<dbReference type="Gene3D" id="3.10.100.10">
    <property type="entry name" value="Mannose-Binding Protein A, subunit A"/>
    <property type="match status" value="1"/>
</dbReference>
<evidence type="ECO:0000256" key="1">
    <source>
        <dbReference type="ARBA" id="ARBA00004167"/>
    </source>
</evidence>
<keyword evidence="2" id="KW-0430">Lectin</keyword>
<dbReference type="GO" id="GO:0005886">
    <property type="term" value="C:plasma membrane"/>
    <property type="evidence" value="ECO:0007669"/>
    <property type="project" value="TreeGrafter"/>
</dbReference>
<evidence type="ECO:0000259" key="3">
    <source>
        <dbReference type="PROSITE" id="PS50041"/>
    </source>
</evidence>
<dbReference type="InterPro" id="IPR033992">
    <property type="entry name" value="NKR-like_CTLD"/>
</dbReference>
<reference evidence="4" key="2">
    <citation type="submission" date="2025-09" db="UniProtKB">
        <authorList>
            <consortium name="Ensembl"/>
        </authorList>
    </citation>
    <scope>IDENTIFICATION</scope>
</reference>
<reference evidence="4" key="1">
    <citation type="submission" date="2025-08" db="UniProtKB">
        <authorList>
            <consortium name="Ensembl"/>
        </authorList>
    </citation>
    <scope>IDENTIFICATION</scope>
</reference>
<keyword evidence="5" id="KW-1185">Reference proteome</keyword>
<dbReference type="Proteomes" id="UP000694419">
    <property type="component" value="Unplaced"/>
</dbReference>
<dbReference type="InterPro" id="IPR016187">
    <property type="entry name" value="CTDL_fold"/>
</dbReference>
<feature type="domain" description="C-type lectin" evidence="3">
    <location>
        <begin position="108"/>
        <end position="215"/>
    </location>
</feature>
<dbReference type="SUPFAM" id="SSF56436">
    <property type="entry name" value="C-type lectin-like"/>
    <property type="match status" value="1"/>
</dbReference>
<proteinExistence type="predicted"/>
<dbReference type="GO" id="GO:0030246">
    <property type="term" value="F:carbohydrate binding"/>
    <property type="evidence" value="ECO:0007669"/>
    <property type="project" value="UniProtKB-KW"/>
</dbReference>
<dbReference type="InterPro" id="IPR051379">
    <property type="entry name" value="C-type_Lectin_Receptor_IMM"/>
</dbReference>
<accession>A0A8C3K3E4</accession>
<dbReference type="AlphaFoldDB" id="A0A8C3K3E4"/>
<protein>
    <recommendedName>
        <fullName evidence="3">C-type lectin domain-containing protein</fullName>
    </recommendedName>
</protein>
<dbReference type="SMART" id="SM00034">
    <property type="entry name" value="CLECT"/>
    <property type="match status" value="1"/>
</dbReference>
<dbReference type="PANTHER" id="PTHR46746">
    <property type="entry name" value="KILLER CELL LECTIN-LIKE RECEPTOR SUBFAMILY F MEMBER 2"/>
    <property type="match status" value="1"/>
</dbReference>
<organism evidence="4 5">
    <name type="scientific">Calidris pygmaea</name>
    <name type="common">Spoon-billed sandpiper</name>
    <dbReference type="NCBI Taxonomy" id="425635"/>
    <lineage>
        <taxon>Eukaryota</taxon>
        <taxon>Metazoa</taxon>
        <taxon>Chordata</taxon>
        <taxon>Craniata</taxon>
        <taxon>Vertebrata</taxon>
        <taxon>Euteleostomi</taxon>
        <taxon>Archelosauria</taxon>
        <taxon>Archosauria</taxon>
        <taxon>Dinosauria</taxon>
        <taxon>Saurischia</taxon>
        <taxon>Theropoda</taxon>
        <taxon>Coelurosauria</taxon>
        <taxon>Aves</taxon>
        <taxon>Neognathae</taxon>
        <taxon>Neoaves</taxon>
        <taxon>Charadriiformes</taxon>
        <taxon>Scolopacidae</taxon>
        <taxon>Calidris</taxon>
    </lineage>
</organism>
<dbReference type="Ensembl" id="ENSCPGT00000019134.1">
    <property type="protein sequence ID" value="ENSCPGP00000017488.1"/>
    <property type="gene ID" value="ENSCPGG00000012279.1"/>
</dbReference>
<evidence type="ECO:0000256" key="2">
    <source>
        <dbReference type="ARBA" id="ARBA00022734"/>
    </source>
</evidence>
<dbReference type="InterPro" id="IPR001304">
    <property type="entry name" value="C-type_lectin-like"/>
</dbReference>
<comment type="subcellular location">
    <subcellularLocation>
        <location evidence="1">Membrane</location>
        <topology evidence="1">Single-pass membrane protein</topology>
    </subcellularLocation>
</comment>
<dbReference type="PROSITE" id="PS50041">
    <property type="entry name" value="C_TYPE_LECTIN_2"/>
    <property type="match status" value="1"/>
</dbReference>
<sequence>MIGNVSRNVGDGDATLKKVYSELCSSKPQGDGLLPQCISAPSGFTKTYSPNSPIFCSPVGNQAKLRTFPCSWGANGAKPLVLLGMCRGQSGFLVDEGCILCPMNWMSHGTKCYWVSHELSRWNSSREDCVNQGGQLMMPEDQKELDFINRNLQKPTRYFWIGLFFEKGWTWVNSSHLDPSRFQLNPQAEGRSCGVIREGRISTINCSAALQWICQKEATQL</sequence>
<dbReference type="PANTHER" id="PTHR46746:SF3">
    <property type="entry name" value="C-TYPE LECTIN DOMAIN-CONTAINING PROTEIN-RELATED"/>
    <property type="match status" value="1"/>
</dbReference>